<keyword evidence="14" id="KW-1185">Reference proteome</keyword>
<dbReference type="PROSITE" id="PS51233">
    <property type="entry name" value="VWFD"/>
    <property type="match status" value="1"/>
</dbReference>
<feature type="non-terminal residue" evidence="13">
    <location>
        <position position="1384"/>
    </location>
</feature>
<feature type="domain" description="Sushi" evidence="10">
    <location>
        <begin position="1134"/>
        <end position="1194"/>
    </location>
</feature>
<proteinExistence type="predicted"/>
<reference evidence="13" key="1">
    <citation type="submission" date="2020-07" db="EMBL/GenBank/DDBJ databases">
        <authorList>
            <person name="Nazaruddin N."/>
        </authorList>
    </citation>
    <scope>NUCLEOTIDE SEQUENCE</scope>
</reference>
<dbReference type="InterPro" id="IPR014756">
    <property type="entry name" value="Ig_E-set"/>
</dbReference>
<feature type="non-terminal residue" evidence="13">
    <location>
        <position position="1"/>
    </location>
</feature>
<evidence type="ECO:0008006" key="15">
    <source>
        <dbReference type="Google" id="ProtNLM"/>
    </source>
</evidence>
<feature type="domain" description="VWFD" evidence="12">
    <location>
        <begin position="833"/>
        <end position="1042"/>
    </location>
</feature>
<feature type="region of interest" description="Disordered" evidence="7">
    <location>
        <begin position="82"/>
        <end position="127"/>
    </location>
</feature>
<evidence type="ECO:0000259" key="9">
    <source>
        <dbReference type="PROSITE" id="PS50856"/>
    </source>
</evidence>
<dbReference type="Pfam" id="PF03782">
    <property type="entry name" value="AMOP"/>
    <property type="match status" value="1"/>
</dbReference>
<sequence length="1384" mass="158967">MRTEFCLDCVLAFPKTISKVIFWCSFVLLINQISAQIENETFENAFGLDTRSMDEKESIYEESNENIGQIPSIETQSEVVDLNEGGNNYGDDDETEKGAEEVPASRINDDPGQKNKPEDEIAFPRGLSGKMAGRKIGKYVRYDSDSPEADRYAPRPDDSVPNYVLTETRLKEIRSQFMYWYFDKGGSDDQGDYQKAIQASTPQVHKNFNFQLPFYGFRFNYTRVSMNGFLEFSDPPVHYTYPLVFPVKDWPKKNDPSFIGMFFSKCRIGEIRPTDIDQRRPGVYFRLERDLQRRTDQFGVEMRERLKWDIREGIIGTEAFDPKHAVIVTWKNMSFTGGIDNSLYKTNTFQMILATDEVNTYVIFNYLDIQWTSHTEAGGDTTNGEGGVPAFVGFNAGNGTRSYEYKPYSQMSTIRDLTGRGWANGFPGRHMFRIDENIMPAVCNKDIAGANLDLVFAPESGNMLGGTIVNITGPCFNETEKIRCMFETEWVMGTVIDRNRAICVQPFVKAQGYIRFAISIGDNKAYNWKGKYFIETPATATEKIFVSNNVHEAYPAEIKITWDRYNLTSNLNAGVQIALWGYRETKTTPEFEYITTLEAAYTNLGSYIIRPATYRDFNNPYQQDITFGFIQLNLTDPAQQTGLNITPSLWSRPIPLGWYFAPQWERLYGAKWPQRLCDRWIMNDRYLKNFAAEVSLCPCTLKHALSDKGRFLPDYDCDKDSNLDCMYNQHAHHCVRTGAPNMDGSEQQCCYDKNGYLMLTYDQQWGSRPHRSHNLGYYPWDEANKVPTLSHWYHDVIPFYMCCMWQEEHAVGCETFRFERRPSQDCIAYQSPGVGTVFGDPHIATFDGLEYTFNGKGEFVLVRVNNLRDKLDVQGRFEQLPDNVYGEVRATQLTSVAARGNNSATIEVRLRPRHSQWRYRLDVFANKRRVYFDRPSIKFQHFTGVVVYTPTYILNQSEVIIMFDTGAGVEVVENEGFMSARVYLPWTYLNKTKGLFGKWNFDIADDLTNPDGQQVAASNLNHFEAVHKDFAIHWMLEDKEDETKGGALFLREFGRTASYYSNRTFEPEWRKSPADILPANRSYDVQRAIDLCGDSYQCQYDYAMSLNRDMAHFTKNYHNTYTQIRDLNMNDRVVSCGVLETPRFGRKSNFFFVPGTKVTFECNQDFILVGDQRRVCTPEGRWNVPEYGYTECLRQVEYAQRTAWTTMGIICAVLIPVTACVAGAFLYIRKNQTQGSSVKSWRYSERSSGVDNDSTLLSRLKTLDRPVSPVSDTSTSPSVIKKPHSYDKVYRTHEPLPNRPDVDFEDKDWDLKEPNSPTESENSATDSIKKAGSPSQQEYSSRQAGITAGIIFACLIPVILLIVFVGFRLLKKKREQREQEEALY</sequence>
<gene>
    <name evidence="13" type="ORF">MHI_LOCUS371470</name>
</gene>
<evidence type="ECO:0000256" key="8">
    <source>
        <dbReference type="SAM" id="Phobius"/>
    </source>
</evidence>
<accession>A0A6V7H545</accession>
<evidence type="ECO:0000259" key="10">
    <source>
        <dbReference type="PROSITE" id="PS50923"/>
    </source>
</evidence>
<keyword evidence="3 8" id="KW-1133">Transmembrane helix</keyword>
<keyword evidence="5" id="KW-1015">Disulfide bond</keyword>
<dbReference type="SUPFAM" id="SSF81296">
    <property type="entry name" value="E set domains"/>
    <property type="match status" value="1"/>
</dbReference>
<feature type="domain" description="AMOP" evidence="9">
    <location>
        <begin position="669"/>
        <end position="820"/>
    </location>
</feature>
<feature type="transmembrane region" description="Helical" evidence="8">
    <location>
        <begin position="1203"/>
        <end position="1228"/>
    </location>
</feature>
<dbReference type="PANTHER" id="PTHR13802">
    <property type="entry name" value="MUCIN 4-RELATED"/>
    <property type="match status" value="1"/>
</dbReference>
<dbReference type="InterPro" id="IPR035976">
    <property type="entry name" value="Sushi/SCR/CCP_sf"/>
</dbReference>
<dbReference type="InterPro" id="IPR056619">
    <property type="entry name" value="C8-3_MUC4"/>
</dbReference>
<dbReference type="PANTHER" id="PTHR13802:SF52">
    <property type="entry name" value="MUCIN-4"/>
    <property type="match status" value="1"/>
</dbReference>
<comment type="caution">
    <text evidence="13">The sequence shown here is derived from an EMBL/GenBank/DDBJ whole genome shotgun (WGS) entry which is preliminary data.</text>
</comment>
<feature type="compositionally biased region" description="Basic and acidic residues" evidence="7">
    <location>
        <begin position="1290"/>
        <end position="1302"/>
    </location>
</feature>
<dbReference type="PROSITE" id="PS50923">
    <property type="entry name" value="SUSHI"/>
    <property type="match status" value="1"/>
</dbReference>
<dbReference type="PROSITE" id="PS51220">
    <property type="entry name" value="NIDO"/>
    <property type="match status" value="1"/>
</dbReference>
<dbReference type="Pfam" id="PF00084">
    <property type="entry name" value="Sushi"/>
    <property type="match status" value="1"/>
</dbReference>
<dbReference type="Gene3D" id="2.10.70.10">
    <property type="entry name" value="Complement Module, domain 1"/>
    <property type="match status" value="1"/>
</dbReference>
<dbReference type="Pfam" id="PF23263">
    <property type="entry name" value="C8-3_MUC4"/>
    <property type="match status" value="1"/>
</dbReference>
<dbReference type="SUPFAM" id="SSF57535">
    <property type="entry name" value="Complement control module/SCR domain"/>
    <property type="match status" value="1"/>
</dbReference>
<keyword evidence="4 8" id="KW-0472">Membrane</keyword>
<evidence type="ECO:0000259" key="12">
    <source>
        <dbReference type="PROSITE" id="PS51233"/>
    </source>
</evidence>
<feature type="transmembrane region" description="Helical" evidence="8">
    <location>
        <begin position="1344"/>
        <end position="1367"/>
    </location>
</feature>
<dbReference type="SMART" id="SM00216">
    <property type="entry name" value="VWD"/>
    <property type="match status" value="1"/>
</dbReference>
<evidence type="ECO:0000256" key="4">
    <source>
        <dbReference type="ARBA" id="ARBA00023136"/>
    </source>
</evidence>
<dbReference type="InterPro" id="IPR001846">
    <property type="entry name" value="VWF_type-D"/>
</dbReference>
<evidence type="ECO:0000313" key="13">
    <source>
        <dbReference type="EMBL" id="CAD1473330.1"/>
    </source>
</evidence>
<comment type="caution">
    <text evidence="6">Lacks conserved residue(s) required for the propagation of feature annotation.</text>
</comment>
<evidence type="ECO:0000256" key="2">
    <source>
        <dbReference type="ARBA" id="ARBA00022692"/>
    </source>
</evidence>
<feature type="compositionally biased region" description="Polar residues" evidence="7">
    <location>
        <begin position="1315"/>
        <end position="1326"/>
    </location>
</feature>
<evidence type="ECO:0000313" key="14">
    <source>
        <dbReference type="Proteomes" id="UP000752696"/>
    </source>
</evidence>
<dbReference type="OrthoDB" id="6051552at2759"/>
<dbReference type="InterPro" id="IPR051495">
    <property type="entry name" value="Epithelial_Barrier/Signaling"/>
</dbReference>
<feature type="compositionally biased region" description="Basic and acidic residues" evidence="7">
    <location>
        <begin position="107"/>
        <end position="119"/>
    </location>
</feature>
<dbReference type="InterPro" id="IPR005533">
    <property type="entry name" value="AMOP_dom"/>
</dbReference>
<dbReference type="InterPro" id="IPR013783">
    <property type="entry name" value="Ig-like_fold"/>
</dbReference>
<protein>
    <recommendedName>
        <fullName evidence="15">Protein mesh</fullName>
    </recommendedName>
</protein>
<feature type="region of interest" description="Disordered" evidence="7">
    <location>
        <begin position="1290"/>
        <end position="1336"/>
    </location>
</feature>
<dbReference type="PROSITE" id="PS50856">
    <property type="entry name" value="AMOP"/>
    <property type="match status" value="1"/>
</dbReference>
<dbReference type="SMART" id="SM00539">
    <property type="entry name" value="NIDO"/>
    <property type="match status" value="1"/>
</dbReference>
<feature type="domain" description="NIDO" evidence="11">
    <location>
        <begin position="271"/>
        <end position="437"/>
    </location>
</feature>
<dbReference type="SMART" id="SM00032">
    <property type="entry name" value="CCP"/>
    <property type="match status" value="1"/>
</dbReference>
<dbReference type="Gene3D" id="2.60.40.10">
    <property type="entry name" value="Immunoglobulins"/>
    <property type="match status" value="1"/>
</dbReference>
<evidence type="ECO:0000259" key="11">
    <source>
        <dbReference type="PROSITE" id="PS51220"/>
    </source>
</evidence>
<dbReference type="CDD" id="cd00033">
    <property type="entry name" value="CCP"/>
    <property type="match status" value="1"/>
</dbReference>
<evidence type="ECO:0000256" key="1">
    <source>
        <dbReference type="ARBA" id="ARBA00004370"/>
    </source>
</evidence>
<dbReference type="Proteomes" id="UP000752696">
    <property type="component" value="Unassembled WGS sequence"/>
</dbReference>
<keyword evidence="2 8" id="KW-0812">Transmembrane</keyword>
<dbReference type="InterPro" id="IPR003886">
    <property type="entry name" value="NIDO_dom"/>
</dbReference>
<evidence type="ECO:0000256" key="6">
    <source>
        <dbReference type="PROSITE-ProRule" id="PRU00302"/>
    </source>
</evidence>
<dbReference type="GO" id="GO:0016020">
    <property type="term" value="C:membrane"/>
    <property type="evidence" value="ECO:0007669"/>
    <property type="project" value="UniProtKB-SubCell"/>
</dbReference>
<dbReference type="SMART" id="SM00723">
    <property type="entry name" value="AMOP"/>
    <property type="match status" value="1"/>
</dbReference>
<organism evidence="13 14">
    <name type="scientific">Heterotrigona itama</name>
    <dbReference type="NCBI Taxonomy" id="395501"/>
    <lineage>
        <taxon>Eukaryota</taxon>
        <taxon>Metazoa</taxon>
        <taxon>Ecdysozoa</taxon>
        <taxon>Arthropoda</taxon>
        <taxon>Hexapoda</taxon>
        <taxon>Insecta</taxon>
        <taxon>Pterygota</taxon>
        <taxon>Neoptera</taxon>
        <taxon>Endopterygota</taxon>
        <taxon>Hymenoptera</taxon>
        <taxon>Apocrita</taxon>
        <taxon>Aculeata</taxon>
        <taxon>Apoidea</taxon>
        <taxon>Anthophila</taxon>
        <taxon>Apidae</taxon>
        <taxon>Heterotrigona</taxon>
    </lineage>
</organism>
<evidence type="ECO:0000256" key="7">
    <source>
        <dbReference type="SAM" id="MobiDB-lite"/>
    </source>
</evidence>
<comment type="subcellular location">
    <subcellularLocation>
        <location evidence="1">Membrane</location>
    </subcellularLocation>
</comment>
<dbReference type="Pfam" id="PF06119">
    <property type="entry name" value="NIDO"/>
    <property type="match status" value="1"/>
</dbReference>
<evidence type="ECO:0000256" key="5">
    <source>
        <dbReference type="ARBA" id="ARBA00023157"/>
    </source>
</evidence>
<dbReference type="EMBL" id="CAJDYZ010006383">
    <property type="protein sequence ID" value="CAD1473330.1"/>
    <property type="molecule type" value="Genomic_DNA"/>
</dbReference>
<keyword evidence="6" id="KW-0768">Sushi</keyword>
<evidence type="ECO:0000256" key="3">
    <source>
        <dbReference type="ARBA" id="ARBA00022989"/>
    </source>
</evidence>
<name>A0A6V7H545_9HYME</name>
<dbReference type="Pfam" id="PF00094">
    <property type="entry name" value="VWD"/>
    <property type="match status" value="1"/>
</dbReference>
<dbReference type="GO" id="GO:0007160">
    <property type="term" value="P:cell-matrix adhesion"/>
    <property type="evidence" value="ECO:0007669"/>
    <property type="project" value="InterPro"/>
</dbReference>
<dbReference type="InterPro" id="IPR000436">
    <property type="entry name" value="Sushi_SCR_CCP_dom"/>
</dbReference>